<reference evidence="1 2" key="1">
    <citation type="submission" date="2017-06" db="EMBL/GenBank/DDBJ databases">
        <authorList>
            <person name="Kim H.J."/>
            <person name="Triplett B.A."/>
        </authorList>
    </citation>
    <scope>NUCLEOTIDE SEQUENCE [LARGE SCALE GENOMIC DNA]</scope>
    <source>
        <strain evidence="1 2">DSM 13116</strain>
    </source>
</reference>
<sequence>MSRRIREAITHRLNPLHVYCRLCGLGLSSALARSLCRGYERAIYRPLAG</sequence>
<dbReference type="Proteomes" id="UP000198324">
    <property type="component" value="Unassembled WGS sequence"/>
</dbReference>
<keyword evidence="2" id="KW-1185">Reference proteome</keyword>
<dbReference type="RefSeq" id="WP_179216969.1">
    <property type="nucleotide sequence ID" value="NZ_FZOC01000003.1"/>
</dbReference>
<name>A0A239A8Q3_9BACT</name>
<proteinExistence type="predicted"/>
<evidence type="ECO:0000313" key="2">
    <source>
        <dbReference type="Proteomes" id="UP000198324"/>
    </source>
</evidence>
<organism evidence="1 2">
    <name type="scientific">Humidesulfovibrio mexicanus</name>
    <dbReference type="NCBI Taxonomy" id="147047"/>
    <lineage>
        <taxon>Bacteria</taxon>
        <taxon>Pseudomonadati</taxon>
        <taxon>Thermodesulfobacteriota</taxon>
        <taxon>Desulfovibrionia</taxon>
        <taxon>Desulfovibrionales</taxon>
        <taxon>Desulfovibrionaceae</taxon>
        <taxon>Humidesulfovibrio</taxon>
    </lineage>
</organism>
<evidence type="ECO:0000313" key="1">
    <source>
        <dbReference type="EMBL" id="SNR91950.1"/>
    </source>
</evidence>
<gene>
    <name evidence="1" type="ORF">SAMN04488503_1914</name>
</gene>
<dbReference type="EMBL" id="FZOC01000003">
    <property type="protein sequence ID" value="SNR91950.1"/>
    <property type="molecule type" value="Genomic_DNA"/>
</dbReference>
<dbReference type="AlphaFoldDB" id="A0A239A8Q3"/>
<protein>
    <submittedName>
        <fullName evidence="1">Uncharacterized protein</fullName>
    </submittedName>
</protein>
<accession>A0A239A8Q3</accession>